<accession>A0A930UYI0</accession>
<dbReference type="EMBL" id="JADIVZ010000005">
    <property type="protein sequence ID" value="MBF4162446.1"/>
    <property type="molecule type" value="Genomic_DNA"/>
</dbReference>
<evidence type="ECO:0000313" key="2">
    <source>
        <dbReference type="Proteomes" id="UP000656804"/>
    </source>
</evidence>
<dbReference type="Proteomes" id="UP000656804">
    <property type="component" value="Unassembled WGS sequence"/>
</dbReference>
<comment type="caution">
    <text evidence="1">The sequence shown here is derived from an EMBL/GenBank/DDBJ whole genome shotgun (WGS) entry which is preliminary data.</text>
</comment>
<name>A0A930UYI0_9ACTN</name>
<dbReference type="AlphaFoldDB" id="A0A930UYI0"/>
<sequence>MPQQAPTGQVRVVTEGTVLPTTSTDPLGEASKVGPGAGFAALCSGRADVVLSEKTIGRSAQERCSAAGLGVVQLRVAAAPAVVVDAADGSTGCLTVARLVRLAGRTGAEGAALATTPVARQILTGAVLDGDPPAAADTQLVAPDHVGGFVWSAQRRERLSAQVTRRAAVRDRLLARRDRQIAERDRATTELALARRTLAASRRDGTDPGAVSRNRNWVAVASAQARGAVSRVALTQSELSVVERRWRRARQAQQTATSSEPLLLDWSSHQAVDWMPTQAVSAGPGLPCVQPTPAAVGEARYPLALPALVTTTTYALQRAEVSGALTGYLDRVPTLAASAGLVPSAPGRLAGYRAAVSGEASPVLVGGAPARRAVPESSTSPGAPAG</sequence>
<gene>
    <name evidence="1" type="ORF">ISG29_12155</name>
</gene>
<dbReference type="RefSeq" id="WP_194503699.1">
    <property type="nucleotide sequence ID" value="NZ_JADIVZ010000005.1"/>
</dbReference>
<evidence type="ECO:0000313" key="1">
    <source>
        <dbReference type="EMBL" id="MBF4162446.1"/>
    </source>
</evidence>
<dbReference type="Gene3D" id="3.40.190.10">
    <property type="entry name" value="Periplasmic binding protein-like II"/>
    <property type="match status" value="1"/>
</dbReference>
<reference evidence="1" key="1">
    <citation type="submission" date="2020-11" db="EMBL/GenBank/DDBJ databases">
        <title>Nocardioides sp. CBS4Y-1, whole genome shotgun sequence.</title>
        <authorList>
            <person name="Tuo L."/>
        </authorList>
    </citation>
    <scope>NUCLEOTIDE SEQUENCE</scope>
    <source>
        <strain evidence="1">CBS4Y-1</strain>
    </source>
</reference>
<proteinExistence type="predicted"/>
<keyword evidence="2" id="KW-1185">Reference proteome</keyword>
<organism evidence="1 2">
    <name type="scientific">Nocardioides acrostichi</name>
    <dbReference type="NCBI Taxonomy" id="2784339"/>
    <lineage>
        <taxon>Bacteria</taxon>
        <taxon>Bacillati</taxon>
        <taxon>Actinomycetota</taxon>
        <taxon>Actinomycetes</taxon>
        <taxon>Propionibacteriales</taxon>
        <taxon>Nocardioidaceae</taxon>
        <taxon>Nocardioides</taxon>
    </lineage>
</organism>
<protein>
    <submittedName>
        <fullName evidence="1">Uncharacterized protein</fullName>
    </submittedName>
</protein>